<evidence type="ECO:0000256" key="7">
    <source>
        <dbReference type="ARBA" id="ARBA00022741"/>
    </source>
</evidence>
<dbReference type="PANTHER" id="PTHR43776">
    <property type="entry name" value="TRANSPORT ATP-BINDING PROTEIN"/>
    <property type="match status" value="1"/>
</dbReference>
<evidence type="ECO:0000313" key="18">
    <source>
        <dbReference type="Proteomes" id="UP000000374"/>
    </source>
</evidence>
<comment type="subunit">
    <text evidence="3">The complex is composed of two ATP-binding proteins (GsiA), two transmembrane proteins (GsiC and GsiD) and a solute-binding protein (GsiB).</text>
</comment>
<evidence type="ECO:0000256" key="2">
    <source>
        <dbReference type="ARBA" id="ARBA00004533"/>
    </source>
</evidence>
<dbReference type="HOGENOM" id="CLU_000604_1_23_4"/>
<dbReference type="GO" id="GO:0005886">
    <property type="term" value="C:plasma membrane"/>
    <property type="evidence" value="ECO:0007669"/>
    <property type="project" value="UniProtKB-SubCell"/>
</dbReference>
<dbReference type="CDD" id="cd03257">
    <property type="entry name" value="ABC_NikE_OppD_transporters"/>
    <property type="match status" value="1"/>
</dbReference>
<evidence type="ECO:0000256" key="3">
    <source>
        <dbReference type="ARBA" id="ARBA00011469"/>
    </source>
</evidence>
<evidence type="ECO:0000256" key="10">
    <source>
        <dbReference type="ARBA" id="ARBA00023136"/>
    </source>
</evidence>
<keyword evidence="8" id="KW-0067">ATP-binding</keyword>
<evidence type="ECO:0000256" key="11">
    <source>
        <dbReference type="ARBA" id="ARBA00037530"/>
    </source>
</evidence>
<dbReference type="STRING" id="391735.Veis_3202"/>
<dbReference type="PANTHER" id="PTHR43776:SF15">
    <property type="entry name" value="GLUTATHIONE IMPORT ATP-BINDING PROTEIN GSIA"/>
    <property type="match status" value="1"/>
</dbReference>
<reference evidence="18" key="1">
    <citation type="submission" date="2006-12" db="EMBL/GenBank/DDBJ databases">
        <title>Complete sequence of chromosome 1 of Verminephrobacter eiseniae EF01-2.</title>
        <authorList>
            <person name="Copeland A."/>
            <person name="Lucas S."/>
            <person name="Lapidus A."/>
            <person name="Barry K."/>
            <person name="Detter J.C."/>
            <person name="Glavina del Rio T."/>
            <person name="Dalin E."/>
            <person name="Tice H."/>
            <person name="Pitluck S."/>
            <person name="Chertkov O."/>
            <person name="Brettin T."/>
            <person name="Bruce D."/>
            <person name="Han C."/>
            <person name="Tapia R."/>
            <person name="Gilna P."/>
            <person name="Schmutz J."/>
            <person name="Larimer F."/>
            <person name="Land M."/>
            <person name="Hauser L."/>
            <person name="Kyrpides N."/>
            <person name="Kim E."/>
            <person name="Stahl D."/>
            <person name="Richardson P."/>
        </authorList>
    </citation>
    <scope>NUCLEOTIDE SEQUENCE [LARGE SCALE GENOMIC DNA]</scope>
    <source>
        <strain evidence="18">EF01-2</strain>
    </source>
</reference>
<feature type="domain" description="ABC transporter" evidence="16">
    <location>
        <begin position="9"/>
        <end position="242"/>
    </location>
</feature>
<evidence type="ECO:0000256" key="9">
    <source>
        <dbReference type="ARBA" id="ARBA00022967"/>
    </source>
</evidence>
<dbReference type="InterPro" id="IPR003439">
    <property type="entry name" value="ABC_transporter-like_ATP-bd"/>
</dbReference>
<keyword evidence="10" id="KW-0472">Membrane</keyword>
<dbReference type="EMBL" id="CP000542">
    <property type="protein sequence ID" value="ABM58932.1"/>
    <property type="molecule type" value="Genomic_DNA"/>
</dbReference>
<accession>A1WMS5</accession>
<comment type="similarity">
    <text evidence="12">Belongs to the ABC transporter superfamily. Glutathione importer (TC 3.A.1.5.11) family.</text>
</comment>
<dbReference type="GO" id="GO:0016887">
    <property type="term" value="F:ATP hydrolysis activity"/>
    <property type="evidence" value="ECO:0007669"/>
    <property type="project" value="InterPro"/>
</dbReference>
<evidence type="ECO:0000256" key="12">
    <source>
        <dbReference type="ARBA" id="ARBA00038416"/>
    </source>
</evidence>
<sequence length="248" mass="26621">MAALNPLALSVSDLVVRRGNAVVVAGVSFGVAHGGSLGIVGESGCGKSTILRAIAGIDTGWQGRIAALGQPIGHRRSLADRRAMQMVFQDPLAALNPAHTVDEALREPLLVHRMDDHERRVAEALRTVALPPAVRFRFPGQLSGGQRQRVCIARALLVQPKVLLLDEPTSALDVSVQAEVLNLLSRLRREHRQAFVLVSHDLGVVAHMCDHIAFMAGGRFVEMLTRAELVARQVRSDAARQLLAASGA</sequence>
<evidence type="ECO:0000256" key="13">
    <source>
        <dbReference type="ARBA" id="ARBA00039050"/>
    </source>
</evidence>
<evidence type="ECO:0000256" key="6">
    <source>
        <dbReference type="ARBA" id="ARBA00022519"/>
    </source>
</evidence>
<dbReference type="EC" id="7.4.2.10" evidence="13"/>
<evidence type="ECO:0000256" key="8">
    <source>
        <dbReference type="ARBA" id="ARBA00022840"/>
    </source>
</evidence>
<keyword evidence="7" id="KW-0547">Nucleotide-binding</keyword>
<dbReference type="GeneID" id="76461658"/>
<proteinExistence type="inferred from homology"/>
<dbReference type="RefSeq" id="WP_011810924.1">
    <property type="nucleotide sequence ID" value="NC_008786.1"/>
</dbReference>
<name>A1WMS5_VEREI</name>
<dbReference type="GO" id="GO:0055085">
    <property type="term" value="P:transmembrane transport"/>
    <property type="evidence" value="ECO:0007669"/>
    <property type="project" value="UniProtKB-ARBA"/>
</dbReference>
<dbReference type="AlphaFoldDB" id="A1WMS5"/>
<protein>
    <recommendedName>
        <fullName evidence="14">Glutathione import ATP-binding protein GsiA</fullName>
        <ecNumber evidence="13">7.4.2.10</ecNumber>
    </recommendedName>
</protein>
<evidence type="ECO:0000256" key="15">
    <source>
        <dbReference type="ARBA" id="ARBA00047640"/>
    </source>
</evidence>
<keyword evidence="9" id="KW-1278">Translocase</keyword>
<evidence type="ECO:0000256" key="1">
    <source>
        <dbReference type="ARBA" id="ARBA00004170"/>
    </source>
</evidence>
<comment type="catalytic activity">
    <reaction evidence="15">
        <text>glutathione(out) + ATP + H2O = glutathione(in) + ADP + phosphate + H(+)</text>
        <dbReference type="Rhea" id="RHEA:29791"/>
        <dbReference type="ChEBI" id="CHEBI:15377"/>
        <dbReference type="ChEBI" id="CHEBI:15378"/>
        <dbReference type="ChEBI" id="CHEBI:30616"/>
        <dbReference type="ChEBI" id="CHEBI:43474"/>
        <dbReference type="ChEBI" id="CHEBI:57925"/>
        <dbReference type="ChEBI" id="CHEBI:456216"/>
        <dbReference type="EC" id="7.4.2.10"/>
    </reaction>
</comment>
<dbReference type="InterPro" id="IPR017871">
    <property type="entry name" value="ABC_transporter-like_CS"/>
</dbReference>
<dbReference type="Pfam" id="PF00005">
    <property type="entry name" value="ABC_tran"/>
    <property type="match status" value="1"/>
</dbReference>
<dbReference type="InterPro" id="IPR050319">
    <property type="entry name" value="ABC_transp_ATP-bind"/>
</dbReference>
<dbReference type="Proteomes" id="UP000000374">
    <property type="component" value="Chromosome"/>
</dbReference>
<keyword evidence="18" id="KW-1185">Reference proteome</keyword>
<keyword evidence="6" id="KW-0997">Cell inner membrane</keyword>
<keyword evidence="5" id="KW-1003">Cell membrane</keyword>
<dbReference type="SUPFAM" id="SSF52540">
    <property type="entry name" value="P-loop containing nucleoside triphosphate hydrolases"/>
    <property type="match status" value="1"/>
</dbReference>
<dbReference type="InterPro" id="IPR003593">
    <property type="entry name" value="AAA+_ATPase"/>
</dbReference>
<comment type="function">
    <text evidence="11">Part of the ABC transporter complex GsiABCD involved in glutathione import. Responsible for energy coupling to the transport system.</text>
</comment>
<evidence type="ECO:0000256" key="14">
    <source>
        <dbReference type="ARBA" id="ARBA00041187"/>
    </source>
</evidence>
<dbReference type="GO" id="GO:0005524">
    <property type="term" value="F:ATP binding"/>
    <property type="evidence" value="ECO:0007669"/>
    <property type="project" value="UniProtKB-KW"/>
</dbReference>
<dbReference type="KEGG" id="vei:Veis_3202"/>
<comment type="subcellular location">
    <subcellularLocation>
        <location evidence="2">Cell inner membrane</location>
    </subcellularLocation>
    <subcellularLocation>
        <location evidence="1">Membrane</location>
        <topology evidence="1">Peripheral membrane protein</topology>
    </subcellularLocation>
</comment>
<gene>
    <name evidence="17" type="ordered locus">Veis_3202</name>
</gene>
<dbReference type="InterPro" id="IPR027417">
    <property type="entry name" value="P-loop_NTPase"/>
</dbReference>
<keyword evidence="4" id="KW-0813">Transport</keyword>
<evidence type="ECO:0000259" key="16">
    <source>
        <dbReference type="PROSITE" id="PS50893"/>
    </source>
</evidence>
<dbReference type="Gene3D" id="3.40.50.300">
    <property type="entry name" value="P-loop containing nucleotide triphosphate hydrolases"/>
    <property type="match status" value="1"/>
</dbReference>
<dbReference type="SMART" id="SM00382">
    <property type="entry name" value="AAA"/>
    <property type="match status" value="1"/>
</dbReference>
<evidence type="ECO:0000256" key="4">
    <source>
        <dbReference type="ARBA" id="ARBA00022448"/>
    </source>
</evidence>
<evidence type="ECO:0000313" key="17">
    <source>
        <dbReference type="EMBL" id="ABM58932.1"/>
    </source>
</evidence>
<dbReference type="PROSITE" id="PS50893">
    <property type="entry name" value="ABC_TRANSPORTER_2"/>
    <property type="match status" value="1"/>
</dbReference>
<dbReference type="eggNOG" id="COG1124">
    <property type="taxonomic scope" value="Bacteria"/>
</dbReference>
<dbReference type="PROSITE" id="PS00211">
    <property type="entry name" value="ABC_TRANSPORTER_1"/>
    <property type="match status" value="1"/>
</dbReference>
<organism evidence="17 18">
    <name type="scientific">Verminephrobacter eiseniae (strain EF01-2)</name>
    <dbReference type="NCBI Taxonomy" id="391735"/>
    <lineage>
        <taxon>Bacteria</taxon>
        <taxon>Pseudomonadati</taxon>
        <taxon>Pseudomonadota</taxon>
        <taxon>Betaproteobacteria</taxon>
        <taxon>Burkholderiales</taxon>
        <taxon>Comamonadaceae</taxon>
        <taxon>Verminephrobacter</taxon>
    </lineage>
</organism>
<evidence type="ECO:0000256" key="5">
    <source>
        <dbReference type="ARBA" id="ARBA00022475"/>
    </source>
</evidence>